<name>A0ABD1Y0K5_9MARC</name>
<evidence type="ECO:0000313" key="1">
    <source>
        <dbReference type="EMBL" id="KAL2620262.1"/>
    </source>
</evidence>
<comment type="caution">
    <text evidence="1">The sequence shown here is derived from an EMBL/GenBank/DDBJ whole genome shotgun (WGS) entry which is preliminary data.</text>
</comment>
<gene>
    <name evidence="1" type="ORF">R1flu_000467</name>
</gene>
<dbReference type="AlphaFoldDB" id="A0ABD1Y0K5"/>
<keyword evidence="2" id="KW-1185">Reference proteome</keyword>
<accession>A0ABD1Y0K5</accession>
<protein>
    <submittedName>
        <fullName evidence="1">Uncharacterized protein</fullName>
    </submittedName>
</protein>
<sequence>MQRPNPWRTGSRETEDFVHSLGGSRLIKIRFKKGFLAQPSSAFFTLKTKKDGKPIQTKITFYDFSGFYHVNGQRESLEGIVSFLRGEMRLLKRIEVREIKINQLQEGTMPNSKSSTGRTLWRAFVRITLQWGENNAVFGDLSHDWGMGICTYLQPKLDPIQEEEMYEVAPNELVLGFQDNIDSQNQYAESSISSMINRLQIKQSSKRVYVVGCVHPRSARVCLV</sequence>
<dbReference type="Proteomes" id="UP001605036">
    <property type="component" value="Unassembled WGS sequence"/>
</dbReference>
<evidence type="ECO:0000313" key="2">
    <source>
        <dbReference type="Proteomes" id="UP001605036"/>
    </source>
</evidence>
<proteinExistence type="predicted"/>
<organism evidence="1 2">
    <name type="scientific">Riccia fluitans</name>
    <dbReference type="NCBI Taxonomy" id="41844"/>
    <lineage>
        <taxon>Eukaryota</taxon>
        <taxon>Viridiplantae</taxon>
        <taxon>Streptophyta</taxon>
        <taxon>Embryophyta</taxon>
        <taxon>Marchantiophyta</taxon>
        <taxon>Marchantiopsida</taxon>
        <taxon>Marchantiidae</taxon>
        <taxon>Marchantiales</taxon>
        <taxon>Ricciaceae</taxon>
        <taxon>Riccia</taxon>
    </lineage>
</organism>
<dbReference type="EMBL" id="JBHFFA010000006">
    <property type="protein sequence ID" value="KAL2620262.1"/>
    <property type="molecule type" value="Genomic_DNA"/>
</dbReference>
<reference evidence="1 2" key="1">
    <citation type="submission" date="2024-09" db="EMBL/GenBank/DDBJ databases">
        <title>Chromosome-scale assembly of Riccia fluitans.</title>
        <authorList>
            <person name="Paukszto L."/>
            <person name="Sawicki J."/>
            <person name="Karawczyk K."/>
            <person name="Piernik-Szablinska J."/>
            <person name="Szczecinska M."/>
            <person name="Mazdziarz M."/>
        </authorList>
    </citation>
    <scope>NUCLEOTIDE SEQUENCE [LARGE SCALE GENOMIC DNA]</scope>
    <source>
        <strain evidence="1">Rf_01</strain>
        <tissue evidence="1">Aerial parts of the thallus</tissue>
    </source>
</reference>